<dbReference type="AlphaFoldDB" id="A0A1A9RRR0"/>
<comment type="caution">
    <text evidence="3">The sequence shown here is derived from an EMBL/GenBank/DDBJ whole genome shotgun (WGS) entry which is preliminary data.</text>
</comment>
<name>A0A1A9RRR0_EIKCO</name>
<dbReference type="Proteomes" id="UP000078103">
    <property type="component" value="Unassembled WGS sequence"/>
</dbReference>
<dbReference type="InterPro" id="IPR011146">
    <property type="entry name" value="HIT-like"/>
</dbReference>
<evidence type="ECO:0000313" key="4">
    <source>
        <dbReference type="Proteomes" id="UP000078103"/>
    </source>
</evidence>
<dbReference type="Pfam" id="PF01230">
    <property type="entry name" value="HIT"/>
    <property type="match status" value="1"/>
</dbReference>
<gene>
    <name evidence="3" type="ORF">A7P89_05620</name>
</gene>
<sequence>MPASCPLCRAENETVLWQNSRLRVIAVNDTPAAPAFCRVIWRDHVAEMTDLPAAARQEMMAAVWRTEAAMRRVLRPAKINLASFGNQVPHLHWHVIARFEYDAFFPDSIWAAPRREAVPELPEGWQRQVADLLAAEAQAGDIDGLV</sequence>
<dbReference type="RefSeq" id="WP_064105714.1">
    <property type="nucleotide sequence ID" value="NZ_LXSH01000017.1"/>
</dbReference>
<evidence type="ECO:0000259" key="2">
    <source>
        <dbReference type="PROSITE" id="PS51084"/>
    </source>
</evidence>
<feature type="short sequence motif" description="Histidine triad motif" evidence="1">
    <location>
        <begin position="90"/>
        <end position="94"/>
    </location>
</feature>
<dbReference type="Gene3D" id="3.30.428.10">
    <property type="entry name" value="HIT-like"/>
    <property type="match status" value="1"/>
</dbReference>
<dbReference type="SUPFAM" id="SSF54197">
    <property type="entry name" value="HIT-like"/>
    <property type="match status" value="1"/>
</dbReference>
<proteinExistence type="predicted"/>
<feature type="domain" description="HIT" evidence="2">
    <location>
        <begin position="3"/>
        <end position="105"/>
    </location>
</feature>
<dbReference type="EMBL" id="LXSH01000017">
    <property type="protein sequence ID" value="OAM22263.1"/>
    <property type="molecule type" value="Genomic_DNA"/>
</dbReference>
<dbReference type="GO" id="GO:0003824">
    <property type="term" value="F:catalytic activity"/>
    <property type="evidence" value="ECO:0007669"/>
    <property type="project" value="InterPro"/>
</dbReference>
<protein>
    <submittedName>
        <fullName evidence="3">HIT domain-containing protein</fullName>
    </submittedName>
</protein>
<accession>A0A1A9RRR0</accession>
<dbReference type="InterPro" id="IPR026026">
    <property type="entry name" value="HIT_Hint"/>
</dbReference>
<evidence type="ECO:0000313" key="3">
    <source>
        <dbReference type="EMBL" id="OAM22263.1"/>
    </source>
</evidence>
<evidence type="ECO:0000256" key="1">
    <source>
        <dbReference type="PROSITE-ProRule" id="PRU00464"/>
    </source>
</evidence>
<reference evidence="4" key="1">
    <citation type="submission" date="2016-05" db="EMBL/GenBank/DDBJ databases">
        <title>Draft genome of Corynebacterium afermentans subsp. afermentans LCDC 88199T.</title>
        <authorList>
            <person name="Bernier A.-M."/>
            <person name="Bernard K."/>
        </authorList>
    </citation>
    <scope>NUCLEOTIDE SEQUENCE [LARGE SCALE GENOMIC DNA]</scope>
    <source>
        <strain evidence="4">NML120819</strain>
    </source>
</reference>
<dbReference type="InterPro" id="IPR036265">
    <property type="entry name" value="HIT-like_sf"/>
</dbReference>
<dbReference type="PROSITE" id="PS51084">
    <property type="entry name" value="HIT_2"/>
    <property type="match status" value="1"/>
</dbReference>
<dbReference type="PIRSF" id="PIRSF000714">
    <property type="entry name" value="HIT"/>
    <property type="match status" value="1"/>
</dbReference>
<organism evidence="3 4">
    <name type="scientific">Eikenella corrodens</name>
    <dbReference type="NCBI Taxonomy" id="539"/>
    <lineage>
        <taxon>Bacteria</taxon>
        <taxon>Pseudomonadati</taxon>
        <taxon>Pseudomonadota</taxon>
        <taxon>Betaproteobacteria</taxon>
        <taxon>Neisseriales</taxon>
        <taxon>Neisseriaceae</taxon>
        <taxon>Eikenella</taxon>
    </lineage>
</organism>